<feature type="compositionally biased region" description="Gly residues" evidence="5">
    <location>
        <begin position="111"/>
        <end position="120"/>
    </location>
</feature>
<proteinExistence type="predicted"/>
<feature type="region of interest" description="Disordered" evidence="5">
    <location>
        <begin position="56"/>
        <end position="77"/>
    </location>
</feature>
<keyword evidence="9" id="KW-1185">Reference proteome</keyword>
<feature type="compositionally biased region" description="Polar residues" evidence="5">
    <location>
        <begin position="3347"/>
        <end position="3357"/>
    </location>
</feature>
<dbReference type="NCBIfam" id="TIGR03661">
    <property type="entry name" value="T1SS_VCA0849"/>
    <property type="match status" value="1"/>
</dbReference>
<dbReference type="InterPro" id="IPR051171">
    <property type="entry name" value="CaCA"/>
</dbReference>
<evidence type="ECO:0000256" key="1">
    <source>
        <dbReference type="ARBA" id="ARBA00022729"/>
    </source>
</evidence>
<dbReference type="PRINTS" id="PR00313">
    <property type="entry name" value="CABNDNGRPT"/>
</dbReference>
<feature type="region of interest" description="Disordered" evidence="5">
    <location>
        <begin position="3346"/>
        <end position="3370"/>
    </location>
</feature>
<evidence type="ECO:0000259" key="6">
    <source>
        <dbReference type="Pfam" id="PF03160"/>
    </source>
</evidence>
<evidence type="ECO:0000259" key="7">
    <source>
        <dbReference type="Pfam" id="PF20579"/>
    </source>
</evidence>
<dbReference type="Pfam" id="PF03160">
    <property type="entry name" value="Calx-beta"/>
    <property type="match status" value="6"/>
</dbReference>
<dbReference type="Proteomes" id="UP000278437">
    <property type="component" value="Chromosome"/>
</dbReference>
<evidence type="ECO:0000313" key="9">
    <source>
        <dbReference type="Proteomes" id="UP000278437"/>
    </source>
</evidence>
<organism evidence="8 9">
    <name type="scientific">Shewanella khirikhana</name>
    <dbReference type="NCBI Taxonomy" id="1965282"/>
    <lineage>
        <taxon>Bacteria</taxon>
        <taxon>Pseudomonadati</taxon>
        <taxon>Pseudomonadota</taxon>
        <taxon>Gammaproteobacteria</taxon>
        <taxon>Alteromonadales</taxon>
        <taxon>Shewanellaceae</taxon>
        <taxon>Shewanella</taxon>
    </lineage>
</organism>
<dbReference type="InterPro" id="IPR038081">
    <property type="entry name" value="CalX-like_sf"/>
</dbReference>
<evidence type="ECO:0000313" key="8">
    <source>
        <dbReference type="EMBL" id="AZQ12245.1"/>
    </source>
</evidence>
<feature type="region of interest" description="Disordered" evidence="5">
    <location>
        <begin position="170"/>
        <end position="189"/>
    </location>
</feature>
<dbReference type="Pfam" id="PF20579">
    <property type="entry name" value="LapA"/>
    <property type="match status" value="1"/>
</dbReference>
<feature type="domain" description="Calx-beta" evidence="6">
    <location>
        <begin position="369"/>
        <end position="467"/>
    </location>
</feature>
<accession>A0ABM7DRC1</accession>
<name>A0ABM7DRC1_9GAMM</name>
<protein>
    <submittedName>
        <fullName evidence="8">RTX-I toxin determinant A from serotypes 1/9</fullName>
    </submittedName>
</protein>
<evidence type="ECO:0000256" key="3">
    <source>
        <dbReference type="ARBA" id="ARBA00022837"/>
    </source>
</evidence>
<evidence type="ECO:0000256" key="4">
    <source>
        <dbReference type="ARBA" id="ARBA00023065"/>
    </source>
</evidence>
<dbReference type="PROSITE" id="PS00330">
    <property type="entry name" value="HEMOLYSIN_CALCIUM"/>
    <property type="match status" value="1"/>
</dbReference>
<reference evidence="9" key="1">
    <citation type="submission" date="2017-03" db="EMBL/GenBank/DDBJ databases">
        <title>Full genome sequence of a non-lethal Shewanella isolate that potentiates virulence of Vibio parahaemolyticus causing acute hepatopancreatic necrosis disease (AHPND) in shrimp.</title>
        <authorList>
            <person name="Prachumwat A."/>
            <person name="Sritunyalucksana K."/>
        </authorList>
    </citation>
    <scope>NUCLEOTIDE SEQUENCE [LARGE SCALE GENOMIC DNA]</scope>
    <source>
        <strain evidence="9">TH2012</strain>
    </source>
</reference>
<evidence type="ECO:0000256" key="2">
    <source>
        <dbReference type="ARBA" id="ARBA00022737"/>
    </source>
</evidence>
<keyword evidence="4" id="KW-0406">Ion transport</keyword>
<feature type="compositionally biased region" description="Low complexity" evidence="5">
    <location>
        <begin position="172"/>
        <end position="186"/>
    </location>
</feature>
<dbReference type="SUPFAM" id="SSF51120">
    <property type="entry name" value="beta-Roll"/>
    <property type="match status" value="1"/>
</dbReference>
<dbReference type="InterPro" id="IPR003644">
    <property type="entry name" value="Calx_beta"/>
</dbReference>
<dbReference type="InterPro" id="IPR011049">
    <property type="entry name" value="Serralysin-like_metalloprot_C"/>
</dbReference>
<feature type="domain" description="Calx-beta" evidence="6">
    <location>
        <begin position="496"/>
        <end position="594"/>
    </location>
</feature>
<dbReference type="PANTHER" id="PTHR11878">
    <property type="entry name" value="SODIUM/CALCIUM EXCHANGER"/>
    <property type="match status" value="1"/>
</dbReference>
<keyword evidence="4" id="KW-0813">Transport</keyword>
<feature type="domain" description="Calx-beta" evidence="6">
    <location>
        <begin position="1016"/>
        <end position="1098"/>
    </location>
</feature>
<gene>
    <name evidence="8" type="primary">apxIA</name>
    <name evidence="8" type="ORF">STH12_03181</name>
</gene>
<dbReference type="Pfam" id="PF00353">
    <property type="entry name" value="HemolysinCabind"/>
    <property type="match status" value="3"/>
</dbReference>
<sequence length="3370" mass="341194">MGSFITPKNGMLKFVDGQISMDAGGTEKLVSAGDAIPEGAVLLVADNTRFELELDDGTTLDEADAKSTAAQPPVGEEEIDPNALNEIEALQAQIAAGDDPTADLPETAAGGVTGNEGGSGYVTLSRTGSETLASSGFDTTGDAPAADTTVQETQLPGALDVTPPVITVVAPDNTTDDTPTITGTTDAEPGSTVTIVVTDSNGGTQTLTTTVNTDGTYSVDVIDPLSEGGYTADASVTDTAGNTGSATDNGDVVYPEVGISANQTDVSEGDTASFTVTLDQPATQDVTVNFTYSGTAIDGTDFTGVVSVVIPAGQTSVIVNIDTIDDALAEGSEDFTITITSVTGGNANIGGNNSATTNIVDEAVPGPEDTVTVTLSGPDTVTEGEVTGTYTVTLSEPAPAGSIVTLTYSYTTASGDDIVETTQAVIGADGTTASFTITTVDDVYAEGDEAFTVSVSGITNGGSNVFEQLDLSGASVETTIKDAASPTDPEVPGEEDTVTVTLSGPDTVTEGEVTGTYTVTLSEPAPAGSIVTLTYSYTTASGDDIVETTQAVIGADGTTASFTITTVDDVYAEGDEAFTVSVSGITNGGSNVFEQLDLSGASVETTIKDAASPTDPEIPGEEDTVTVTLSGPDTVTEGEVTGTYTVTLSEPAPAGSIVTLTYSYTTASGDDIVETTQAVIGADGTTASFTITTVDDVYAEGDEAFTVSVSGITNGGNNVFEQLDLSGASVETTIKDAASPTDPEIPGEEDTVTVTLSGPDTVTEGEVTGTYTVTLSEPAPAGSIVTLTYSYTTASGDDIVETTQAVIGADGTTASFTITTVDDVYAEGDEAFTVSVSGITNGGSNVFEQLDLSGASVETTIKDAASPTDPEVPGEEDTVTVTLSGPDTVTEGEVTGTYTVTLSEPAPAGSIVTLTYSYTTASGDDIVETTQAVIGADGTTATFTVDTINDGVYEGDEDFSVSVSTIQTPAGSDVFELLDLSNATVDTTILDAQEPPTVNSVTGNEVTEGQNNTFTVTLSNPSATETTVTLALSDGTAIVGTDTGTTYMVSFDGGANYVPVVGNSVTVPAGTASFLVQVATVDDTIFEQTENYTLTATANGGGASGDSTITDNDSAPKVASITGDTVVEGQANTFAVTLTNTASTDTTLTLTLASGTATKGVDFSGTQVTVVIDGVSQTVAVAADGSFSVTVPANTNSFSVQVGTTDDTIFELTENYTLSGTGSNGTVTGTSTITDNDSAPKVASITGDTVVEGQANTFAVTLTNTASTDTTLTLTLASGTATKGVDFSGTQVTVVIDGVSQTVAVAADGSFSVTVPANTNSFSVQVGTTDDTIFELTENYTLSGTGSNGTVTGTSTITDNDSAPKVASITGDTVVEGQANTFAVTLTNTASTDTTLTLTLASGTATKGVDFSGTQVTVVIDGVSQTVAVAADGSFSVTVPANTNSFSVQVGTTDDTIFELTENYTLSGTGSNGTVTGTSTITDNDSAPKVASITGDTVVEGQANTFAVTLTNTASTDTTLTLTLASGTATKGVDFSGTQVTVVIDGVSQTVAVAADGSFSVTVPANTNSFSVQVGTTDDTIFELTENYTLSGTGSNGTVTGTSTITDNDSAPKVASITGDTVVEGQANTFAVTLTNTASTDTTLTLTLASGTATKGVDFSGTQVTVVIDGVSQTVAVAADGSFSVTVPANTNSFSVQVGTTDDTIFELTENYTLSGTGSNGTVTGTSTITDNDSAPKVASITGDTVVEGQANTFAVTLTNTASTDTTLTLTLASGTATKGVDFSGTQVTVVIDGVSQTVAVAADGSFSVTVPANTNSFSVQVGTTDDTIFELTENYTLSGTGSNGTVTGTSTITDNDSAPKVASITGDTVVEGQANTFAVTLTNTASTDTTLTLTLASGTATKGVDFSGTQVTVVIDGVSQTVAVAADGSFSVTVPANTNSFSVQVGTTDDTIFELTENYTLSGTGSNGTVTGTSTITDNDSAPKVASITGDTVVEGQANTFAVTLTNTASTDTTLTLTLASGTATKGVDFSGTQVTVVIDGVSQTVAVAADGSFSVTVPANTNSFSVQVGTTDDTIFELTENYTLSGTGSNGTVTGTSTITDNDILGGATATLALQDADTDTADSDQDTDSQSLAFTASGSADITSFAFGSTAGITVTGLDGSISWNVDNNTGNLIGSIGGVPMIILSLSGGTISAGQTGNVNVTATLLDNLQHGSNPVDIDSISISGIIVNAIDTQNHSASGTVNLTVEDDEVDLATGDLNGNNVIGDYEGTGLLNTSGVDQGYSADLSANVNGWNGTNITFADSDITSNGKTLFYYVDPLNPDVLYAYTDSSATPSAYNAANTDQNLVFTLTADPNSDSYSMSLLQTIDTLSKIEVAELDGGEGGNSPAVYVGYNATNGTFDIDNDLSQLGADYELAFTLSSHYTNDNPGTVNGNTGGFGANNAFVDYGEIFVIDFAQDVASAAVNFTGAALAHFKAYSEDGTLLGEGDIASGDAISNLGPISYIELTTTGDGNQYRFQFTGTSADVISSSTEDVSLKFDVTVEDSDGDTTSGEFNINLAAPGGAPLAPTALTTSATARLQEADLLDNGLDSDSQNLTFKAGSDAIGVFQFGNFSNIQVSGINANVSWALNEAGQLVGTTMGREAIRLTLDWSRINAGEEGDVTVQAELLTTLPHSVNTDNLTISGIEVIGVSGTGLSATSNVTVTVADDKNLAVDDTNSIDVVVDSFLVSGIVANWTETNDGSHIEMFDGTDAANGGGLDNDSGLDQLRWGSPVGSYKSGYGFIDNDAGLSGQLALNEDIVLGTFTHYNWPTYSGTSITSAKMNVAFTLTDAYGKTTPVSLDLNFSHNETPNSDDPEASKDIVTVGQTSVTFNYEGALYTLQVIGFKDKVTGNVVTEIHTAENAANSYELVVRMVPGDGYTLPHTEGNVLTNDIVGADGAPTIIGVAEGDQTDTGVIGQVGAIIAGTYGNLILNADGTYTYQLTASANSIPASGDIETFTYTTQDSDGDKTSATLKIDVNPVNADGINIADADLISTQGSNLNDTIIVVNGESANRAGQKVLNATFGGGLSGIITDRDGNMVSASGANNQSHSTKNIQVVSGGDGNDHIETAKGNDVIYAGKTGAAGFGTDDQLELSVNTLSTHHIMTGTLAGPDSIVDTDGMLLSNDVSSARADVVNGGSGNDKIFGQSGSDILYGHTGDDYIDGGSHNDALRGGDGNDTLIGGLGDDVLRGDGGADTFVWKAGETGTDHIIDFDVNEDKLDLSDLLQGEESGNLEDFLSFSIAGGSTTIEIDADKDGNVDQRIVLDGVDLAHEYGLDASDETGIITNLLGNGAGPLIVDTQGDTGNVQPVGNSLPLDDDKPLHP</sequence>
<dbReference type="InterPro" id="IPR019960">
    <property type="entry name" value="T1SS_VCA0849"/>
</dbReference>
<dbReference type="InterPro" id="IPR046779">
    <property type="entry name" value="LapA_adhesin_dom"/>
</dbReference>
<dbReference type="EMBL" id="CP020373">
    <property type="protein sequence ID" value="AZQ12245.1"/>
    <property type="molecule type" value="Genomic_DNA"/>
</dbReference>
<dbReference type="SUPFAM" id="SSF141072">
    <property type="entry name" value="CalX-like"/>
    <property type="match status" value="15"/>
</dbReference>
<dbReference type="InterPro" id="IPR001343">
    <property type="entry name" value="Hemolysn_Ca-bd"/>
</dbReference>
<dbReference type="InterPro" id="IPR010221">
    <property type="entry name" value="VCBS_dom"/>
</dbReference>
<dbReference type="NCBIfam" id="TIGR01965">
    <property type="entry name" value="VCBS_repeat"/>
    <property type="match status" value="1"/>
</dbReference>
<dbReference type="Gene3D" id="2.150.10.10">
    <property type="entry name" value="Serralysin-like metalloprotease, C-terminal"/>
    <property type="match status" value="1"/>
</dbReference>
<feature type="domain" description="Calx-beta" evidence="6">
    <location>
        <begin position="750"/>
        <end position="848"/>
    </location>
</feature>
<dbReference type="Gene3D" id="2.60.40.2030">
    <property type="match status" value="15"/>
</dbReference>
<dbReference type="InterPro" id="IPR018511">
    <property type="entry name" value="Hemolysin-typ_Ca-bd_CS"/>
</dbReference>
<dbReference type="InterPro" id="IPR013783">
    <property type="entry name" value="Ig-like_fold"/>
</dbReference>
<dbReference type="PANTHER" id="PTHR11878:SF65">
    <property type="entry name" value="NA_CA-EXCHANGE PROTEIN, ISOFORM G"/>
    <property type="match status" value="1"/>
</dbReference>
<feature type="domain" description="LapA adhesin" evidence="7">
    <location>
        <begin position="623"/>
        <end position="736"/>
    </location>
</feature>
<feature type="domain" description="Calx-beta" evidence="6">
    <location>
        <begin position="256"/>
        <end position="362"/>
    </location>
</feature>
<feature type="domain" description="Calx-beta" evidence="6">
    <location>
        <begin position="877"/>
        <end position="985"/>
    </location>
</feature>
<dbReference type="Gene3D" id="2.60.40.10">
    <property type="entry name" value="Immunoglobulins"/>
    <property type="match status" value="1"/>
</dbReference>
<keyword evidence="3" id="KW-0106">Calcium</keyword>
<keyword evidence="2" id="KW-0677">Repeat</keyword>
<evidence type="ECO:0000256" key="5">
    <source>
        <dbReference type="SAM" id="MobiDB-lite"/>
    </source>
</evidence>
<feature type="region of interest" description="Disordered" evidence="5">
    <location>
        <begin position="99"/>
        <end position="122"/>
    </location>
</feature>
<keyword evidence="1" id="KW-0732">Signal</keyword>